<keyword evidence="2 7" id="KW-0732">Signal</keyword>
<evidence type="ECO:0000313" key="8">
    <source>
        <dbReference type="EMBL" id="NBD25476.1"/>
    </source>
</evidence>
<dbReference type="RefSeq" id="WP_161744280.1">
    <property type="nucleotide sequence ID" value="NZ_JAAAMV010000012.1"/>
</dbReference>
<comment type="caution">
    <text evidence="8">The sequence shown here is derived from an EMBL/GenBank/DDBJ whole genome shotgun (WGS) entry which is preliminary data.</text>
</comment>
<keyword evidence="5" id="KW-0449">Lipoprotein</keyword>
<dbReference type="InterPro" id="IPR050490">
    <property type="entry name" value="Bact_solute-bd_prot1"/>
</dbReference>
<protein>
    <submittedName>
        <fullName evidence="8">Extracellular solute-binding protein</fullName>
    </submittedName>
</protein>
<evidence type="ECO:0000256" key="7">
    <source>
        <dbReference type="SAM" id="SignalP"/>
    </source>
</evidence>
<feature type="region of interest" description="Disordered" evidence="6">
    <location>
        <begin position="37"/>
        <end position="69"/>
    </location>
</feature>
<keyword evidence="4" id="KW-0564">Palmitate</keyword>
<evidence type="ECO:0000256" key="2">
    <source>
        <dbReference type="ARBA" id="ARBA00022729"/>
    </source>
</evidence>
<reference evidence="8 9" key="1">
    <citation type="submission" date="2020-01" db="EMBL/GenBank/DDBJ databases">
        <title>Paenibacillus soybeanensis sp. nov. isolated from the nodules of soybean (Glycine max(L.) Merr).</title>
        <authorList>
            <person name="Wang H."/>
        </authorList>
    </citation>
    <scope>NUCLEOTIDE SEQUENCE [LARGE SCALE GENOMIC DNA]</scope>
    <source>
        <strain evidence="8 9">T1</strain>
    </source>
</reference>
<evidence type="ECO:0000256" key="4">
    <source>
        <dbReference type="ARBA" id="ARBA00023139"/>
    </source>
</evidence>
<evidence type="ECO:0000256" key="3">
    <source>
        <dbReference type="ARBA" id="ARBA00023136"/>
    </source>
</evidence>
<dbReference type="Proteomes" id="UP000665561">
    <property type="component" value="Unassembled WGS sequence"/>
</dbReference>
<evidence type="ECO:0000313" key="9">
    <source>
        <dbReference type="Proteomes" id="UP000665561"/>
    </source>
</evidence>
<dbReference type="EMBL" id="JAAAMV010000012">
    <property type="protein sequence ID" value="NBD25476.1"/>
    <property type="molecule type" value="Genomic_DNA"/>
</dbReference>
<dbReference type="Gene3D" id="3.40.190.10">
    <property type="entry name" value="Periplasmic binding protein-like II"/>
    <property type="match status" value="2"/>
</dbReference>
<proteinExistence type="predicted"/>
<feature type="signal peptide" evidence="7">
    <location>
        <begin position="1"/>
        <end position="24"/>
    </location>
</feature>
<keyword evidence="3" id="KW-0472">Membrane</keyword>
<keyword evidence="9" id="KW-1185">Reference proteome</keyword>
<dbReference type="SUPFAM" id="SSF53850">
    <property type="entry name" value="Periplasmic binding protein-like II"/>
    <property type="match status" value="1"/>
</dbReference>
<sequence length="562" mass="61842">MSKRIKSMSYGAVAALMLGTFALAGCGSNNDTAGNANANANKPADGNAAETTEASTNGNPAATPPAEDNQPYELKWLKAQDISLPYDASKDAVKQAIEQKLNIKIVPEMVDVQQYKTKLNLKMSSGDIPDVTRIDFADDFQKYAQQGAFVDLTDMINETDTPNILREVSPEVFEQAKVNGKIYGIPYQGGPGAGYRWDLVMRKDYIDAVGATVPKTLDEYYNLLKKIKAEKPDVIPLGGYTAQIGEVKFANNSFDNIFGAFGVTPGYFTQTDGKFSSYDIDPKMREALLFLQKMYGEGLIDKEFATIKEEQLRAKLYSGKLFSWMGWWSTASDYDTQIETNELIKSGKLAADGSLPNQAEEPYKYLALTDSLVGPDGTAVAPTGAPFSQMNAISAKTKDPKKVLQIIEDSLAPENELLTVWGIEGEDYNIVDGKLKTNPTFVDPKTQQDKNGNFRGIQSYLFAPGLNGWPRYLESLPLRFSESLGVAINNKFQIADASNYLESPTKIAKMVELNTMRDSVFTQIIMGGDISKFDDFVKKWKSQGGDQIISELEASFQKKAGK</sequence>
<accession>A0ABW9XSF7</accession>
<evidence type="ECO:0000256" key="1">
    <source>
        <dbReference type="ARBA" id="ARBA00022475"/>
    </source>
</evidence>
<dbReference type="InterPro" id="IPR006059">
    <property type="entry name" value="SBP"/>
</dbReference>
<evidence type="ECO:0000256" key="6">
    <source>
        <dbReference type="SAM" id="MobiDB-lite"/>
    </source>
</evidence>
<keyword evidence="1" id="KW-1003">Cell membrane</keyword>
<organism evidence="8 9">
    <name type="scientific">Paenibacillus glycinis</name>
    <dbReference type="NCBI Taxonomy" id="2697035"/>
    <lineage>
        <taxon>Bacteria</taxon>
        <taxon>Bacillati</taxon>
        <taxon>Bacillota</taxon>
        <taxon>Bacilli</taxon>
        <taxon>Bacillales</taxon>
        <taxon>Paenibacillaceae</taxon>
        <taxon>Paenibacillus</taxon>
    </lineage>
</organism>
<evidence type="ECO:0000256" key="5">
    <source>
        <dbReference type="ARBA" id="ARBA00023288"/>
    </source>
</evidence>
<name>A0ABW9XSF7_9BACL</name>
<feature type="compositionally biased region" description="Low complexity" evidence="6">
    <location>
        <begin position="37"/>
        <end position="49"/>
    </location>
</feature>
<gene>
    <name evidence="8" type="ORF">GT019_16465</name>
</gene>
<dbReference type="PANTHER" id="PTHR43649">
    <property type="entry name" value="ARABINOSE-BINDING PROTEIN-RELATED"/>
    <property type="match status" value="1"/>
</dbReference>
<dbReference type="PANTHER" id="PTHR43649:SF33">
    <property type="entry name" value="POLYGALACTURONAN_RHAMNOGALACTURONAN-BINDING PROTEIN YTCQ"/>
    <property type="match status" value="1"/>
</dbReference>
<feature type="chain" id="PRO_5045066756" evidence="7">
    <location>
        <begin position="25"/>
        <end position="562"/>
    </location>
</feature>
<dbReference type="Pfam" id="PF13416">
    <property type="entry name" value="SBP_bac_8"/>
    <property type="match status" value="1"/>
</dbReference>
<feature type="compositionally biased region" description="Polar residues" evidence="6">
    <location>
        <begin position="50"/>
        <end position="60"/>
    </location>
</feature>
<dbReference type="PROSITE" id="PS51257">
    <property type="entry name" value="PROKAR_LIPOPROTEIN"/>
    <property type="match status" value="1"/>
</dbReference>